<keyword evidence="2" id="KW-1185">Reference proteome</keyword>
<evidence type="ECO:0000313" key="1">
    <source>
        <dbReference type="EMBL" id="QTD51977.1"/>
    </source>
</evidence>
<gene>
    <name evidence="1" type="ORF">J3U87_05845</name>
</gene>
<name>A0A8A4TRF3_SULCO</name>
<reference evidence="1" key="1">
    <citation type="submission" date="2021-03" db="EMBL/GenBank/DDBJ databases">
        <title>Acanthopleuribacteraceae sp. M133.</title>
        <authorList>
            <person name="Wang G."/>
        </authorList>
    </citation>
    <scope>NUCLEOTIDE SEQUENCE</scope>
    <source>
        <strain evidence="1">M133</strain>
    </source>
</reference>
<dbReference type="Proteomes" id="UP000663929">
    <property type="component" value="Chromosome"/>
</dbReference>
<evidence type="ECO:0000313" key="2">
    <source>
        <dbReference type="Proteomes" id="UP000663929"/>
    </source>
</evidence>
<proteinExistence type="predicted"/>
<protein>
    <recommendedName>
        <fullName evidence="3">Transposase (putative) YhgA-like domain-containing protein</fullName>
    </recommendedName>
</protein>
<sequence length="310" mass="36228">MSRKAGFSHDGAFKDLVLSFPKQSLRALVPDLESWYGALEEVIQLRQEMPREGLYDRRRIVDLAMRLTFRSGARIVCLLEHQSRKSTFSIHRLCHYAVDLDKLMEGIPVLPVVVFTERPRWRREVRSRLGHVAADQTWLHFSYLKVRLRDKPVDAIWTSNNPVWYILAPLLDYPEEERLHVAAMAYIHLLRVTDRGTLIKFMDFIDIYAKLNQDEKRAIDRQLDQEEDGMMVREILMEKGIEIGEQRGEQRGIEIGELRGKDVGRDEKAMKVIERMYRKGYETEEIASIVEMSVAAVEAKLTRLQSRNPF</sequence>
<dbReference type="AlphaFoldDB" id="A0A8A4TRF3"/>
<dbReference type="RefSeq" id="WP_237382088.1">
    <property type="nucleotide sequence ID" value="NZ_CP071793.1"/>
</dbReference>
<organism evidence="1 2">
    <name type="scientific">Sulfidibacter corallicola</name>
    <dbReference type="NCBI Taxonomy" id="2818388"/>
    <lineage>
        <taxon>Bacteria</taxon>
        <taxon>Pseudomonadati</taxon>
        <taxon>Acidobacteriota</taxon>
        <taxon>Holophagae</taxon>
        <taxon>Acanthopleuribacterales</taxon>
        <taxon>Acanthopleuribacteraceae</taxon>
        <taxon>Sulfidibacter</taxon>
    </lineage>
</organism>
<dbReference type="EMBL" id="CP071793">
    <property type="protein sequence ID" value="QTD51977.1"/>
    <property type="molecule type" value="Genomic_DNA"/>
</dbReference>
<accession>A0A8A4TRF3</accession>
<evidence type="ECO:0008006" key="3">
    <source>
        <dbReference type="Google" id="ProtNLM"/>
    </source>
</evidence>
<dbReference type="KEGG" id="scor:J3U87_05845"/>